<organism evidence="2 3">
    <name type="scientific">Cryobacterium zhongshanensis</name>
    <dbReference type="NCBI Taxonomy" id="2928153"/>
    <lineage>
        <taxon>Bacteria</taxon>
        <taxon>Bacillati</taxon>
        <taxon>Actinomycetota</taxon>
        <taxon>Actinomycetes</taxon>
        <taxon>Micrococcales</taxon>
        <taxon>Microbacteriaceae</taxon>
        <taxon>Cryobacterium</taxon>
    </lineage>
</organism>
<reference evidence="2" key="1">
    <citation type="submission" date="2022-03" db="EMBL/GenBank/DDBJ databases">
        <title>Cryobacterium sp. nov. strain ZS14-85, isolated from Antarctic soil.</title>
        <authorList>
            <person name="Li J."/>
            <person name="Niu G."/>
        </authorList>
    </citation>
    <scope>NUCLEOTIDE SEQUENCE</scope>
    <source>
        <strain evidence="2">ZS14-85</strain>
    </source>
</reference>
<dbReference type="AlphaFoldDB" id="A0AA41QUX0"/>
<accession>A0AA41QUX0</accession>
<keyword evidence="1" id="KW-0812">Transmembrane</keyword>
<evidence type="ECO:0000256" key="1">
    <source>
        <dbReference type="SAM" id="Phobius"/>
    </source>
</evidence>
<feature type="transmembrane region" description="Helical" evidence="1">
    <location>
        <begin position="53"/>
        <end position="72"/>
    </location>
</feature>
<protein>
    <submittedName>
        <fullName evidence="2">Uncharacterized protein</fullName>
    </submittedName>
</protein>
<name>A0AA41QUX0_9MICO</name>
<proteinExistence type="predicted"/>
<dbReference type="Proteomes" id="UP001165341">
    <property type="component" value="Unassembled WGS sequence"/>
</dbReference>
<evidence type="ECO:0000313" key="3">
    <source>
        <dbReference type="Proteomes" id="UP001165341"/>
    </source>
</evidence>
<keyword evidence="1" id="KW-0472">Membrane</keyword>
<dbReference type="EMBL" id="JALGAR010000001">
    <property type="protein sequence ID" value="MCI4656701.1"/>
    <property type="molecule type" value="Genomic_DNA"/>
</dbReference>
<gene>
    <name evidence="2" type="ORF">MQH31_02595</name>
</gene>
<keyword evidence="1" id="KW-1133">Transmembrane helix</keyword>
<dbReference type="RefSeq" id="WP_134535347.1">
    <property type="nucleotide sequence ID" value="NZ_JALGAR010000001.1"/>
</dbReference>
<sequence length="82" mass="9143">MKNLRVFWKRSGPVLKATLVFTSMLILFGVAVLGVSCFGTVPGSEAFDSGMTLSRTLFQISAVLNMVMLFVIQARLRREKKM</sequence>
<comment type="caution">
    <text evidence="2">The sequence shown here is derived from an EMBL/GenBank/DDBJ whole genome shotgun (WGS) entry which is preliminary data.</text>
</comment>
<feature type="transmembrane region" description="Helical" evidence="1">
    <location>
        <begin position="20"/>
        <end position="41"/>
    </location>
</feature>
<keyword evidence="3" id="KW-1185">Reference proteome</keyword>
<evidence type="ECO:0000313" key="2">
    <source>
        <dbReference type="EMBL" id="MCI4656701.1"/>
    </source>
</evidence>